<keyword evidence="2" id="KW-1185">Reference proteome</keyword>
<dbReference type="EMBL" id="WTVN01000040">
    <property type="protein sequence ID" value="NMG45860.1"/>
    <property type="molecule type" value="Genomic_DNA"/>
</dbReference>
<comment type="caution">
    <text evidence="1">The sequence shown here is derived from an EMBL/GenBank/DDBJ whole genome shotgun (WGS) entry which is preliminary data.</text>
</comment>
<name>A0ABX1Q5S0_9RHOO</name>
<accession>A0ABX1Q5S0</accession>
<protein>
    <submittedName>
        <fullName evidence="1">N-acetyltransferase</fullName>
    </submittedName>
</protein>
<dbReference type="RefSeq" id="WP_169257691.1">
    <property type="nucleotide sequence ID" value="NZ_WTVN01000040.1"/>
</dbReference>
<organism evidence="1 2">
    <name type="scientific">Aromatoleum toluvorans</name>
    <dbReference type="NCBI Taxonomy" id="92002"/>
    <lineage>
        <taxon>Bacteria</taxon>
        <taxon>Pseudomonadati</taxon>
        <taxon>Pseudomonadota</taxon>
        <taxon>Betaproteobacteria</taxon>
        <taxon>Rhodocyclales</taxon>
        <taxon>Rhodocyclaceae</taxon>
        <taxon>Aromatoleum</taxon>
    </lineage>
</organism>
<dbReference type="Proteomes" id="UP000623795">
    <property type="component" value="Unassembled WGS sequence"/>
</dbReference>
<reference evidence="1 2" key="1">
    <citation type="submission" date="2019-12" db="EMBL/GenBank/DDBJ databases">
        <title>Comparative genomics gives insights into the taxonomy of the Azoarcus-Aromatoleum group and reveals separate origins of nif in the plant-associated Azoarcus and non-plant-associated Aromatoleum sub-groups.</title>
        <authorList>
            <person name="Lafos M."/>
            <person name="Maluk M."/>
            <person name="Batista M."/>
            <person name="Junghare M."/>
            <person name="Carmona M."/>
            <person name="Faoro H."/>
            <person name="Cruz L.M."/>
            <person name="Battistoni F."/>
            <person name="De Souza E."/>
            <person name="Pedrosa F."/>
            <person name="Chen W.-M."/>
            <person name="Poole P.S."/>
            <person name="Dixon R.A."/>
            <person name="James E.K."/>
        </authorList>
    </citation>
    <scope>NUCLEOTIDE SEQUENCE [LARGE SCALE GENOMIC DNA]</scope>
    <source>
        <strain evidence="1 2">Td21</strain>
    </source>
</reference>
<evidence type="ECO:0000313" key="2">
    <source>
        <dbReference type="Proteomes" id="UP000623795"/>
    </source>
</evidence>
<gene>
    <name evidence="1" type="ORF">GPA22_19270</name>
</gene>
<evidence type="ECO:0000313" key="1">
    <source>
        <dbReference type="EMBL" id="NMG45860.1"/>
    </source>
</evidence>
<proteinExistence type="predicted"/>
<sequence>MSAAALGLPCWRARPLELRIDVQQSPEALDIELDTLYRRLNSPGDALHGLPATESGAPGLVFRCREADGEFYVFVEDVIERRLAGYTVFNRLVELNRRAEKHVRAPHSKYAPAYQRRGIATAVYESALQSGLCLISGARQSAAAHALWHALAQRHELGYVDIGDKSLRYLGRRVNGAILDALHIRMVLLGRGWTVESLCGGAA</sequence>